<dbReference type="EMBL" id="CAJGYO010000002">
    <property type="protein sequence ID" value="CAD6214294.1"/>
    <property type="molecule type" value="Genomic_DNA"/>
</dbReference>
<comment type="caution">
    <text evidence="2">The sequence shown here is derived from an EMBL/GenBank/DDBJ whole genome shotgun (WGS) entry which is preliminary data.</text>
</comment>
<dbReference type="AlphaFoldDB" id="A0A811MVR3"/>
<accession>A0A811MVR3</accession>
<sequence>MALGTQGAEELEVLERDAAEPTGPLLHRLLLVGAERGEQGGLVAGGAGLGLCPGKAACGGGACRWLIGALDAALQAEGLHAKAAHGPWTSALCASHAHSRRVSMMDAGGSMQSPGKKRCLGRLLP</sequence>
<keyword evidence="3" id="KW-1185">Reference proteome</keyword>
<reference evidence="2" key="1">
    <citation type="submission" date="2020-10" db="EMBL/GenBank/DDBJ databases">
        <authorList>
            <person name="Han B."/>
            <person name="Lu T."/>
            <person name="Zhao Q."/>
            <person name="Huang X."/>
            <person name="Zhao Y."/>
        </authorList>
    </citation>
    <scope>NUCLEOTIDE SEQUENCE</scope>
</reference>
<feature type="compositionally biased region" description="Basic residues" evidence="1">
    <location>
        <begin position="115"/>
        <end position="125"/>
    </location>
</feature>
<gene>
    <name evidence="2" type="ORF">NCGR_LOCUS9726</name>
</gene>
<evidence type="ECO:0000313" key="3">
    <source>
        <dbReference type="Proteomes" id="UP000604825"/>
    </source>
</evidence>
<name>A0A811MVR3_9POAL</name>
<feature type="region of interest" description="Disordered" evidence="1">
    <location>
        <begin position="106"/>
        <end position="125"/>
    </location>
</feature>
<proteinExistence type="predicted"/>
<dbReference type="Proteomes" id="UP000604825">
    <property type="component" value="Unassembled WGS sequence"/>
</dbReference>
<protein>
    <submittedName>
        <fullName evidence="2">Uncharacterized protein</fullName>
    </submittedName>
</protein>
<organism evidence="2 3">
    <name type="scientific">Miscanthus lutarioriparius</name>
    <dbReference type="NCBI Taxonomy" id="422564"/>
    <lineage>
        <taxon>Eukaryota</taxon>
        <taxon>Viridiplantae</taxon>
        <taxon>Streptophyta</taxon>
        <taxon>Embryophyta</taxon>
        <taxon>Tracheophyta</taxon>
        <taxon>Spermatophyta</taxon>
        <taxon>Magnoliopsida</taxon>
        <taxon>Liliopsida</taxon>
        <taxon>Poales</taxon>
        <taxon>Poaceae</taxon>
        <taxon>PACMAD clade</taxon>
        <taxon>Panicoideae</taxon>
        <taxon>Andropogonodae</taxon>
        <taxon>Andropogoneae</taxon>
        <taxon>Saccharinae</taxon>
        <taxon>Miscanthus</taxon>
    </lineage>
</organism>
<evidence type="ECO:0000313" key="2">
    <source>
        <dbReference type="EMBL" id="CAD6214294.1"/>
    </source>
</evidence>
<evidence type="ECO:0000256" key="1">
    <source>
        <dbReference type="SAM" id="MobiDB-lite"/>
    </source>
</evidence>